<protein>
    <recommendedName>
        <fullName evidence="1">KTSC domain-containing protein</fullName>
    </recommendedName>
</protein>
<proteinExistence type="predicted"/>
<comment type="caution">
    <text evidence="2">The sequence shown here is derived from an EMBL/GenBank/DDBJ whole genome shotgun (WGS) entry which is preliminary data.</text>
</comment>
<accession>A0A0F9LP41</accession>
<evidence type="ECO:0000313" key="2">
    <source>
        <dbReference type="EMBL" id="KKM47412.1"/>
    </source>
</evidence>
<dbReference type="AlphaFoldDB" id="A0A0F9LP41"/>
<dbReference type="Pfam" id="PF13619">
    <property type="entry name" value="KTSC"/>
    <property type="match status" value="1"/>
</dbReference>
<feature type="domain" description="KTSC" evidence="1">
    <location>
        <begin position="74"/>
        <end position="131"/>
    </location>
</feature>
<dbReference type="InterPro" id="IPR025309">
    <property type="entry name" value="KTSC_dom"/>
</dbReference>
<evidence type="ECO:0000259" key="1">
    <source>
        <dbReference type="Pfam" id="PF13619"/>
    </source>
</evidence>
<sequence length="136" mass="15573">MQEPLCGREWLRQHQYQYSQAEIDALGIEVRVDDKLQGRVKSGDKKARGIVKEIIEVNKKEGGRIMVVAYQAVESSNIAQIGYDTATQELRVRFKSGTEYSYTNVPGTIYADFIDADSKGKFLNENIKNRYEYVKL</sequence>
<name>A0A0F9LP41_9ZZZZ</name>
<gene>
    <name evidence="2" type="ORF">LCGC14_1558600</name>
</gene>
<reference evidence="2" key="1">
    <citation type="journal article" date="2015" name="Nature">
        <title>Complex archaea that bridge the gap between prokaryotes and eukaryotes.</title>
        <authorList>
            <person name="Spang A."/>
            <person name="Saw J.H."/>
            <person name="Jorgensen S.L."/>
            <person name="Zaremba-Niedzwiedzka K."/>
            <person name="Martijn J."/>
            <person name="Lind A.E."/>
            <person name="van Eijk R."/>
            <person name="Schleper C."/>
            <person name="Guy L."/>
            <person name="Ettema T.J."/>
        </authorList>
    </citation>
    <scope>NUCLEOTIDE SEQUENCE</scope>
</reference>
<organism evidence="2">
    <name type="scientific">marine sediment metagenome</name>
    <dbReference type="NCBI Taxonomy" id="412755"/>
    <lineage>
        <taxon>unclassified sequences</taxon>
        <taxon>metagenomes</taxon>
        <taxon>ecological metagenomes</taxon>
    </lineage>
</organism>
<dbReference type="EMBL" id="LAZR01012012">
    <property type="protein sequence ID" value="KKM47412.1"/>
    <property type="molecule type" value="Genomic_DNA"/>
</dbReference>